<dbReference type="PANTHER" id="PTHR12126">
    <property type="entry name" value="NADH-UBIQUINONE OXIDOREDUCTASE 39 KDA SUBUNIT-RELATED"/>
    <property type="match status" value="1"/>
</dbReference>
<dbReference type="SUPFAM" id="SSF51735">
    <property type="entry name" value="NAD(P)-binding Rossmann-fold domains"/>
    <property type="match status" value="1"/>
</dbReference>
<dbReference type="Proteomes" id="UP000465240">
    <property type="component" value="Unassembled WGS sequence"/>
</dbReference>
<evidence type="ECO:0000313" key="3">
    <source>
        <dbReference type="Proteomes" id="UP000465240"/>
    </source>
</evidence>
<dbReference type="InterPro" id="IPR036291">
    <property type="entry name" value="NAD(P)-bd_dom_sf"/>
</dbReference>
<dbReference type="InterPro" id="IPR051207">
    <property type="entry name" value="ComplexI_NDUFA9_subunit"/>
</dbReference>
<keyword evidence="3" id="KW-1185">Reference proteome</keyword>
<gene>
    <name evidence="2" type="ORF">MPRG_21180</name>
</gene>
<dbReference type="RefSeq" id="WP_162951449.1">
    <property type="nucleotide sequence ID" value="NZ_BLKX01000001.1"/>
</dbReference>
<organism evidence="2 3">
    <name type="scientific">Mycobacterium paragordonae</name>
    <dbReference type="NCBI Taxonomy" id="1389713"/>
    <lineage>
        <taxon>Bacteria</taxon>
        <taxon>Bacillati</taxon>
        <taxon>Actinomycetota</taxon>
        <taxon>Actinomycetes</taxon>
        <taxon>Mycobacteriales</taxon>
        <taxon>Mycobacteriaceae</taxon>
        <taxon>Mycobacterium</taxon>
    </lineage>
</organism>
<sequence length="289" mass="30566">MSARPIAAVTGASGYLGSRISATLESHGWQVVRLVRSPIQGGARECFFSLDAPVSPEVVEILGSTDLLVHAAYDLTLTRQADIWRVNVEGTRRLLQAASDARVRRILVLSSMSAFEGTKQLYGRAKLDIEAMTEEGGGCSVRPGLVYGEDSGGMAGALRKFAGLPVVPLIAGDARLFTVSENDLMTAIAAFASADTLPAGTISVAHPVPVPMRDLMIAFAARGGANCRFVKVPWKPVYGFLRAAEAVGLHLPFRADSLLGLVRGAPHVVNQEILAGMGMVVHEFASPTS</sequence>
<name>A0ABQ1C3J1_9MYCO</name>
<dbReference type="EMBL" id="BLKX01000001">
    <property type="protein sequence ID" value="GFG78842.1"/>
    <property type="molecule type" value="Genomic_DNA"/>
</dbReference>
<proteinExistence type="predicted"/>
<dbReference type="InterPro" id="IPR001509">
    <property type="entry name" value="Epimerase_deHydtase"/>
</dbReference>
<dbReference type="Pfam" id="PF01370">
    <property type="entry name" value="Epimerase"/>
    <property type="match status" value="1"/>
</dbReference>
<protein>
    <recommendedName>
        <fullName evidence="1">NAD-dependent epimerase/dehydratase domain-containing protein</fullName>
    </recommendedName>
</protein>
<dbReference type="Gene3D" id="3.40.50.720">
    <property type="entry name" value="NAD(P)-binding Rossmann-like Domain"/>
    <property type="match status" value="1"/>
</dbReference>
<reference evidence="2 3" key="1">
    <citation type="journal article" date="2019" name="Emerg. Microbes Infect.">
        <title>Comprehensive subspecies identification of 175 nontuberculous mycobacteria species based on 7547 genomic profiles.</title>
        <authorList>
            <person name="Matsumoto Y."/>
            <person name="Kinjo T."/>
            <person name="Motooka D."/>
            <person name="Nabeya D."/>
            <person name="Jung N."/>
            <person name="Uechi K."/>
            <person name="Horii T."/>
            <person name="Iida T."/>
            <person name="Fujita J."/>
            <person name="Nakamura S."/>
        </authorList>
    </citation>
    <scope>NUCLEOTIDE SEQUENCE [LARGE SCALE GENOMIC DNA]</scope>
    <source>
        <strain evidence="2 3">JCM 18565</strain>
    </source>
</reference>
<dbReference type="PANTHER" id="PTHR12126:SF11">
    <property type="entry name" value="NADH DEHYDROGENASE [UBIQUINONE] 1 ALPHA SUBCOMPLEX SUBUNIT 9, MITOCHONDRIAL"/>
    <property type="match status" value="1"/>
</dbReference>
<accession>A0ABQ1C3J1</accession>
<feature type="domain" description="NAD-dependent epimerase/dehydratase" evidence="1">
    <location>
        <begin position="8"/>
        <end position="150"/>
    </location>
</feature>
<evidence type="ECO:0000313" key="2">
    <source>
        <dbReference type="EMBL" id="GFG78842.1"/>
    </source>
</evidence>
<evidence type="ECO:0000259" key="1">
    <source>
        <dbReference type="Pfam" id="PF01370"/>
    </source>
</evidence>
<comment type="caution">
    <text evidence="2">The sequence shown here is derived from an EMBL/GenBank/DDBJ whole genome shotgun (WGS) entry which is preliminary data.</text>
</comment>